<dbReference type="PANTHER" id="PTHR23426">
    <property type="entry name" value="FERREDOXIN/ADRENODOXIN"/>
    <property type="match status" value="1"/>
</dbReference>
<dbReference type="PROSITE" id="PS00814">
    <property type="entry name" value="ADX"/>
    <property type="match status" value="1"/>
</dbReference>
<evidence type="ECO:0000256" key="4">
    <source>
        <dbReference type="ARBA" id="ARBA00023004"/>
    </source>
</evidence>
<dbReference type="Pfam" id="PF00111">
    <property type="entry name" value="Fer2"/>
    <property type="match status" value="1"/>
</dbReference>
<evidence type="ECO:0000256" key="6">
    <source>
        <dbReference type="ARBA" id="ARBA00034078"/>
    </source>
</evidence>
<dbReference type="InterPro" id="IPR012675">
    <property type="entry name" value="Beta-grasp_dom_sf"/>
</dbReference>
<dbReference type="PRINTS" id="PR00355">
    <property type="entry name" value="ADRENODOXIN"/>
</dbReference>
<dbReference type="STRING" id="764103.G7E5Z3"/>
<keyword evidence="4" id="KW-0408">Iron</keyword>
<dbReference type="AlphaFoldDB" id="G7E5Z3"/>
<dbReference type="eggNOG" id="KOG3309">
    <property type="taxonomic scope" value="Eukaryota"/>
</dbReference>
<organism evidence="9 10">
    <name type="scientific">Mixia osmundae (strain CBS 9802 / IAM 14324 / JCM 22182 / KY 12970)</name>
    <dbReference type="NCBI Taxonomy" id="764103"/>
    <lineage>
        <taxon>Eukaryota</taxon>
        <taxon>Fungi</taxon>
        <taxon>Dikarya</taxon>
        <taxon>Basidiomycota</taxon>
        <taxon>Pucciniomycotina</taxon>
        <taxon>Mixiomycetes</taxon>
        <taxon>Mixiales</taxon>
        <taxon>Mixiaceae</taxon>
        <taxon>Mixia</taxon>
    </lineage>
</organism>
<dbReference type="Proteomes" id="UP000009131">
    <property type="component" value="Unassembled WGS sequence"/>
</dbReference>
<keyword evidence="2" id="KW-0001">2Fe-2S</keyword>
<dbReference type="GO" id="GO:0046872">
    <property type="term" value="F:metal ion binding"/>
    <property type="evidence" value="ECO:0007669"/>
    <property type="project" value="UniProtKB-KW"/>
</dbReference>
<dbReference type="RefSeq" id="XP_014569228.1">
    <property type="nucleotide sequence ID" value="XM_014713742.1"/>
</dbReference>
<dbReference type="InterPro" id="IPR001041">
    <property type="entry name" value="2Fe-2S_ferredoxin-type"/>
</dbReference>
<keyword evidence="3" id="KW-0479">Metal-binding</keyword>
<dbReference type="InterPro" id="IPR001055">
    <property type="entry name" value="Adrenodoxin-like"/>
</dbReference>
<dbReference type="SUPFAM" id="SSF54292">
    <property type="entry name" value="2Fe-2S ferredoxin-like"/>
    <property type="match status" value="1"/>
</dbReference>
<dbReference type="PANTHER" id="PTHR23426:SF65">
    <property type="entry name" value="FERREDOXIN-2, MITOCHONDRIAL"/>
    <property type="match status" value="1"/>
</dbReference>
<evidence type="ECO:0000256" key="7">
    <source>
        <dbReference type="SAM" id="MobiDB-lite"/>
    </source>
</evidence>
<comment type="similarity">
    <text evidence="1">Belongs to the adrenodoxin/putidaredoxin family.</text>
</comment>
<keyword evidence="10" id="KW-1185">Reference proteome</keyword>
<gene>
    <name evidence="9" type="primary">Mo04936</name>
    <name evidence="9" type="ORF">E5Q_04936</name>
</gene>
<dbReference type="Gene3D" id="3.10.20.30">
    <property type="match status" value="1"/>
</dbReference>
<dbReference type="GO" id="GO:0051537">
    <property type="term" value="F:2 iron, 2 sulfur cluster binding"/>
    <property type="evidence" value="ECO:0007669"/>
    <property type="project" value="UniProtKB-KW"/>
</dbReference>
<dbReference type="GO" id="GO:0005739">
    <property type="term" value="C:mitochondrion"/>
    <property type="evidence" value="ECO:0007669"/>
    <property type="project" value="TreeGrafter"/>
</dbReference>
<evidence type="ECO:0000313" key="10">
    <source>
        <dbReference type="Proteomes" id="UP000009131"/>
    </source>
</evidence>
<accession>G7E5Z3</accession>
<dbReference type="HOGENOM" id="CLU_082632_0_2_1"/>
<protein>
    <recommendedName>
        <fullName evidence="8">2Fe-2S ferredoxin-type domain-containing protein</fullName>
    </recommendedName>
</protein>
<dbReference type="OMA" id="QSPWQGY"/>
<sequence length="201" mass="21517">MKATQACRAASKQLASSSTALPSAQTASRPSPRPLLSWQSLSSPSMRPLFASHCLARATLPAQRQFSQSVPHAHGGKGRPAPGTGVKVTVKSSKGEEIKTVEGNVGDDIVDLAWEYDLDVEAACEKSVACSTCHVILSPEHYDMLEEPTDEENDMLDLAFGLKETSRLGCQVKLTKELDGMTITLPAATRNMSVDGHKSSH</sequence>
<feature type="compositionally biased region" description="Polar residues" evidence="7">
    <location>
        <begin position="13"/>
        <end position="27"/>
    </location>
</feature>
<dbReference type="EMBL" id="BABT02000150">
    <property type="protein sequence ID" value="GAA98253.1"/>
    <property type="molecule type" value="Genomic_DNA"/>
</dbReference>
<name>G7E5Z3_MIXOS</name>
<feature type="region of interest" description="Disordered" evidence="7">
    <location>
        <begin position="1"/>
        <end position="39"/>
    </location>
</feature>
<feature type="compositionally biased region" description="Low complexity" evidence="7">
    <location>
        <begin position="28"/>
        <end position="39"/>
    </location>
</feature>
<dbReference type="InterPro" id="IPR018298">
    <property type="entry name" value="Adrenodoxin_Fe-S_BS"/>
</dbReference>
<dbReference type="GO" id="GO:0140647">
    <property type="term" value="P:P450-containing electron transport chain"/>
    <property type="evidence" value="ECO:0007669"/>
    <property type="project" value="InterPro"/>
</dbReference>
<feature type="region of interest" description="Disordered" evidence="7">
    <location>
        <begin position="65"/>
        <end position="85"/>
    </location>
</feature>
<dbReference type="InParanoid" id="G7E5Z3"/>
<keyword evidence="5" id="KW-0411">Iron-sulfur</keyword>
<dbReference type="CDD" id="cd00207">
    <property type="entry name" value="fer2"/>
    <property type="match status" value="1"/>
</dbReference>
<reference evidence="9 10" key="1">
    <citation type="journal article" date="2011" name="J. Gen. Appl. Microbiol.">
        <title>Draft genome sequencing of the enigmatic basidiomycete Mixia osmundae.</title>
        <authorList>
            <person name="Nishida H."/>
            <person name="Nagatsuka Y."/>
            <person name="Sugiyama J."/>
        </authorList>
    </citation>
    <scope>NUCLEOTIDE SEQUENCE [LARGE SCALE GENOMIC DNA]</scope>
    <source>
        <strain evidence="10">CBS 9802 / IAM 14324 / JCM 22182 / KY 12970</strain>
    </source>
</reference>
<reference evidence="9 10" key="2">
    <citation type="journal article" date="2012" name="Open Biol.">
        <title>Characteristics of nucleosomes and linker DNA regions on the genome of the basidiomycete Mixia osmundae revealed by mono- and dinucleosome mapping.</title>
        <authorList>
            <person name="Nishida H."/>
            <person name="Kondo S."/>
            <person name="Matsumoto T."/>
            <person name="Suzuki Y."/>
            <person name="Yoshikawa H."/>
            <person name="Taylor T.D."/>
            <person name="Sugiyama J."/>
        </authorList>
    </citation>
    <scope>NUCLEOTIDE SEQUENCE [LARGE SCALE GENOMIC DNA]</scope>
    <source>
        <strain evidence="10">CBS 9802 / IAM 14324 / JCM 22182 / KY 12970</strain>
    </source>
</reference>
<proteinExistence type="inferred from homology"/>
<evidence type="ECO:0000259" key="8">
    <source>
        <dbReference type="PROSITE" id="PS51085"/>
    </source>
</evidence>
<comment type="cofactor">
    <cofactor evidence="6">
        <name>[2Fe-2S] cluster</name>
        <dbReference type="ChEBI" id="CHEBI:190135"/>
    </cofactor>
</comment>
<evidence type="ECO:0000256" key="1">
    <source>
        <dbReference type="ARBA" id="ARBA00010914"/>
    </source>
</evidence>
<evidence type="ECO:0000256" key="3">
    <source>
        <dbReference type="ARBA" id="ARBA00022723"/>
    </source>
</evidence>
<dbReference type="OrthoDB" id="268593at2759"/>
<feature type="domain" description="2Fe-2S ferredoxin-type" evidence="8">
    <location>
        <begin position="86"/>
        <end position="189"/>
    </location>
</feature>
<evidence type="ECO:0000313" key="9">
    <source>
        <dbReference type="EMBL" id="GAA98253.1"/>
    </source>
</evidence>
<dbReference type="GO" id="GO:0009055">
    <property type="term" value="F:electron transfer activity"/>
    <property type="evidence" value="ECO:0007669"/>
    <property type="project" value="TreeGrafter"/>
</dbReference>
<dbReference type="PROSITE" id="PS51085">
    <property type="entry name" value="2FE2S_FER_2"/>
    <property type="match status" value="1"/>
</dbReference>
<evidence type="ECO:0000256" key="2">
    <source>
        <dbReference type="ARBA" id="ARBA00022714"/>
    </source>
</evidence>
<comment type="caution">
    <text evidence="9">The sequence shown here is derived from an EMBL/GenBank/DDBJ whole genome shotgun (WGS) entry which is preliminary data.</text>
</comment>
<evidence type="ECO:0000256" key="5">
    <source>
        <dbReference type="ARBA" id="ARBA00023014"/>
    </source>
</evidence>
<dbReference type="InterPro" id="IPR036010">
    <property type="entry name" value="2Fe-2S_ferredoxin-like_sf"/>
</dbReference>